<reference evidence="8" key="1">
    <citation type="submission" date="2019-09" db="EMBL/GenBank/DDBJ databases">
        <title>Complete genome sequencing of four Arcobacter species reveals a diverse suite of mobile elements.</title>
        <authorList>
            <person name="Miller W.G."/>
            <person name="Yee E."/>
            <person name="Bono J.L."/>
        </authorList>
    </citation>
    <scope>NUCLEOTIDE SEQUENCE [LARGE SCALE GENOMIC DNA]</scope>
    <source>
        <strain evidence="8">LMG 26638</strain>
    </source>
</reference>
<evidence type="ECO:0000256" key="7">
    <source>
        <dbReference type="ARBA" id="ARBA00023237"/>
    </source>
</evidence>
<comment type="similarity">
    <text evidence="2">Belongs to the outer membrane factor (OMF) (TC 1.B.17) family.</text>
</comment>
<dbReference type="OrthoDB" id="5342443at2"/>
<reference evidence="8" key="2">
    <citation type="submission" date="2019-09" db="EMBL/GenBank/DDBJ databases">
        <title>Taxonomic note: a critical rebuttal of the proposed division of the genus Arcobacter into six genera, emended descriptions of Arcobacter anaerophilus and the genus Arcobacter, and an assessment of genus-level boundaries for Epsilonproteobacteria using in silico genomic comparator tools.</title>
        <authorList>
            <person name="On S.L.W."/>
            <person name="Miller W.G."/>
            <person name="Biggs P."/>
            <person name="Cornelius A."/>
            <person name="Vandamme P."/>
        </authorList>
    </citation>
    <scope>NUCLEOTIDE SEQUENCE [LARGE SCALE GENOMIC DNA]</scope>
    <source>
        <strain evidence="8">LMG 26638</strain>
    </source>
</reference>
<evidence type="ECO:0000256" key="6">
    <source>
        <dbReference type="ARBA" id="ARBA00023136"/>
    </source>
</evidence>
<proteinExistence type="inferred from homology"/>
<keyword evidence="3" id="KW-0813">Transport</keyword>
<dbReference type="PANTHER" id="PTHR30026:SF20">
    <property type="entry name" value="OUTER MEMBRANE PROTEIN TOLC"/>
    <property type="match status" value="1"/>
</dbReference>
<name>A0A5C2H6G7_9BACT</name>
<dbReference type="SUPFAM" id="SSF56954">
    <property type="entry name" value="Outer membrane efflux proteins (OEP)"/>
    <property type="match status" value="1"/>
</dbReference>
<sequence>MRVFRFIVFIFFIVDFSIASEYEIDIYLDNEVSFYSQAIKKETKTLLDLDDNITYKFNSCEKQDCANLIKINKDSIFVFKSQNSFKSTKNHVINYDKIITLYDENRVIRTTSISILELLKENIKKKSIYLKSDYINNDEEKIDKNLKKYSLLDIYNLIDKNNLTLKQNINELTFSKLNKDEAVSLYKPKVELFADVIQIDADRAKYSSGLYSEGTVDYGLKVTQLIYSNQVIKNIEIKKYLDKSVKNRVKNEKNEVIYKSILTYLNILKLKKYNDIINVKKDFITKNLQLSNQRVQIGVQNRSDIYRWKNELASVNIELANSLKQLENLKLNLSNMILLDEKYDLENYGLYSSIFKINDNTAIKYINNEKIQDYFFENMIFKHPSLKYIDELINAKNEQYDMNKQSRYLPTVSLQAQGKKIEDRYGSASNFPRPWDNNELQVVLNLNLPLYEGGKKSLDIQRSEVELLNLKLKYNEVKNLIKTNLLQNYDSIKKSYSKIKYSQESQSFSKKNYALVLDRYKKGKENIISVLDAQNSYIVSRLNKNISIIDYLADLTSIYYFTGNIDVLIDKNKKIELEKEILRIVNEN</sequence>
<evidence type="ECO:0000256" key="2">
    <source>
        <dbReference type="ARBA" id="ARBA00007613"/>
    </source>
</evidence>
<keyword evidence="5" id="KW-0812">Transmembrane</keyword>
<dbReference type="Pfam" id="PF02321">
    <property type="entry name" value="OEP"/>
    <property type="match status" value="1"/>
</dbReference>
<keyword evidence="7" id="KW-0998">Cell outer membrane</keyword>
<evidence type="ECO:0000256" key="1">
    <source>
        <dbReference type="ARBA" id="ARBA00004442"/>
    </source>
</evidence>
<dbReference type="InterPro" id="IPR003423">
    <property type="entry name" value="OMP_efflux"/>
</dbReference>
<comment type="subcellular location">
    <subcellularLocation>
        <location evidence="1">Cell outer membrane</location>
    </subcellularLocation>
</comment>
<dbReference type="RefSeq" id="WP_130232745.1">
    <property type="nucleotide sequence ID" value="NZ_BMEF01000002.1"/>
</dbReference>
<dbReference type="GO" id="GO:1990281">
    <property type="term" value="C:efflux pump complex"/>
    <property type="evidence" value="ECO:0007669"/>
    <property type="project" value="TreeGrafter"/>
</dbReference>
<keyword evidence="4" id="KW-1134">Transmembrane beta strand</keyword>
<keyword evidence="9" id="KW-1185">Reference proteome</keyword>
<dbReference type="AlphaFoldDB" id="A0A5C2H6G7"/>
<dbReference type="EMBL" id="CP035928">
    <property type="protein sequence ID" value="QEP33788.1"/>
    <property type="molecule type" value="Genomic_DNA"/>
</dbReference>
<accession>A0A5C2H6G7</accession>
<dbReference type="GO" id="GO:0015288">
    <property type="term" value="F:porin activity"/>
    <property type="evidence" value="ECO:0007669"/>
    <property type="project" value="TreeGrafter"/>
</dbReference>
<evidence type="ECO:0000256" key="3">
    <source>
        <dbReference type="ARBA" id="ARBA00022448"/>
    </source>
</evidence>
<dbReference type="GO" id="GO:0009279">
    <property type="term" value="C:cell outer membrane"/>
    <property type="evidence" value="ECO:0007669"/>
    <property type="project" value="UniProtKB-SubCell"/>
</dbReference>
<dbReference type="Gene3D" id="1.20.1600.10">
    <property type="entry name" value="Outer membrane efflux proteins (OEP)"/>
    <property type="match status" value="1"/>
</dbReference>
<dbReference type="InterPro" id="IPR051906">
    <property type="entry name" value="TolC-like"/>
</dbReference>
<organism evidence="8 9">
    <name type="scientific">Malaciobacter pacificus</name>
    <dbReference type="NCBI Taxonomy" id="1080223"/>
    <lineage>
        <taxon>Bacteria</taxon>
        <taxon>Pseudomonadati</taxon>
        <taxon>Campylobacterota</taxon>
        <taxon>Epsilonproteobacteria</taxon>
        <taxon>Campylobacterales</taxon>
        <taxon>Arcobacteraceae</taxon>
        <taxon>Malaciobacter</taxon>
    </lineage>
</organism>
<dbReference type="GO" id="GO:0015562">
    <property type="term" value="F:efflux transmembrane transporter activity"/>
    <property type="evidence" value="ECO:0007669"/>
    <property type="project" value="InterPro"/>
</dbReference>
<dbReference type="Proteomes" id="UP000322726">
    <property type="component" value="Chromosome"/>
</dbReference>
<gene>
    <name evidence="8" type="ORF">APAC_0641</name>
</gene>
<keyword evidence="6" id="KW-0472">Membrane</keyword>
<evidence type="ECO:0000313" key="8">
    <source>
        <dbReference type="EMBL" id="QEP33788.1"/>
    </source>
</evidence>
<dbReference type="PANTHER" id="PTHR30026">
    <property type="entry name" value="OUTER MEMBRANE PROTEIN TOLC"/>
    <property type="match status" value="1"/>
</dbReference>
<evidence type="ECO:0000256" key="5">
    <source>
        <dbReference type="ARBA" id="ARBA00022692"/>
    </source>
</evidence>
<evidence type="ECO:0000313" key="9">
    <source>
        <dbReference type="Proteomes" id="UP000322726"/>
    </source>
</evidence>
<evidence type="ECO:0000256" key="4">
    <source>
        <dbReference type="ARBA" id="ARBA00022452"/>
    </source>
</evidence>
<protein>
    <submittedName>
        <fullName evidence="8">RND family efflux system, outer membrane channel protein, TolC family</fullName>
    </submittedName>
</protein>
<dbReference type="KEGG" id="apai:APAC_0641"/>